<dbReference type="AlphaFoldDB" id="A0A0W4ZQC2"/>
<keyword evidence="1" id="KW-0812">Transmembrane</keyword>
<dbReference type="GeneID" id="28940347"/>
<protein>
    <submittedName>
        <fullName evidence="2">Uncharacterized protein</fullName>
    </submittedName>
</protein>
<keyword evidence="1" id="KW-0472">Membrane</keyword>
<dbReference type="Proteomes" id="UP000053447">
    <property type="component" value="Unassembled WGS sequence"/>
</dbReference>
<keyword evidence="3" id="KW-1185">Reference proteome</keyword>
<organism evidence="2 3">
    <name type="scientific">Pneumocystis jirovecii (strain RU7)</name>
    <name type="common">Human pneumocystis pneumonia agent</name>
    <dbReference type="NCBI Taxonomy" id="1408657"/>
    <lineage>
        <taxon>Eukaryota</taxon>
        <taxon>Fungi</taxon>
        <taxon>Dikarya</taxon>
        <taxon>Ascomycota</taxon>
        <taxon>Taphrinomycotina</taxon>
        <taxon>Pneumocystomycetes</taxon>
        <taxon>Pneumocystaceae</taxon>
        <taxon>Pneumocystis</taxon>
    </lineage>
</organism>
<evidence type="ECO:0000313" key="3">
    <source>
        <dbReference type="Proteomes" id="UP000053447"/>
    </source>
</evidence>
<name>A0A0W4ZQC2_PNEJ7</name>
<dbReference type="Pfam" id="PF10333">
    <property type="entry name" value="Pga1"/>
    <property type="match status" value="1"/>
</dbReference>
<dbReference type="InterPro" id="IPR019433">
    <property type="entry name" value="GPI_ManTrfase_II_coact_Pga1"/>
</dbReference>
<accession>A0A0W4ZQC2</accession>
<sequence length="161" mass="18291">MYRQIIYFFFFICIYANLEKIVFIAAPETYQKQSLSVLSILYTLSKSSSLPAPPTLSSALFLNNPLSLQTQLGFNENQTAIVTTHWFHTQLHIGTVYEIRVCWPASSPANIDIAIFHDVKSIKSSVATFYIQITCKAAYFSLDPAVMNKHLLPLHISKHYL</sequence>
<comment type="caution">
    <text evidence="2">The sequence shown here is derived from an EMBL/GenBank/DDBJ whole genome shotgun (WGS) entry which is preliminary data.</text>
</comment>
<dbReference type="VEuPathDB" id="FungiDB:T551_01829"/>
<dbReference type="OrthoDB" id="3360032at2759"/>
<gene>
    <name evidence="2" type="ORF">T551_01829</name>
</gene>
<proteinExistence type="predicted"/>
<evidence type="ECO:0000313" key="2">
    <source>
        <dbReference type="EMBL" id="KTW30546.1"/>
    </source>
</evidence>
<dbReference type="RefSeq" id="XP_018229837.1">
    <property type="nucleotide sequence ID" value="XM_018374092.1"/>
</dbReference>
<feature type="transmembrane region" description="Helical" evidence="1">
    <location>
        <begin position="6"/>
        <end position="26"/>
    </location>
</feature>
<keyword evidence="1" id="KW-1133">Transmembrane helix</keyword>
<evidence type="ECO:0000256" key="1">
    <source>
        <dbReference type="SAM" id="Phobius"/>
    </source>
</evidence>
<reference evidence="3" key="1">
    <citation type="journal article" date="2016" name="Nat. Commun.">
        <title>Genome analysis of three Pneumocystis species reveals adaptation mechanisms to life exclusively in mammalian hosts.</title>
        <authorList>
            <person name="Ma L."/>
            <person name="Chen Z."/>
            <person name="Huang D.W."/>
            <person name="Kutty G."/>
            <person name="Ishihara M."/>
            <person name="Wang H."/>
            <person name="Abouelleil A."/>
            <person name="Bishop L."/>
            <person name="Davey E."/>
            <person name="Deng R."/>
            <person name="Deng X."/>
            <person name="Fan L."/>
            <person name="Fantoni G."/>
            <person name="Fitzgerald M."/>
            <person name="Gogineni E."/>
            <person name="Goldberg J.M."/>
            <person name="Handley G."/>
            <person name="Hu X."/>
            <person name="Huber C."/>
            <person name="Jiao X."/>
            <person name="Jones K."/>
            <person name="Levin J.Z."/>
            <person name="Liu Y."/>
            <person name="Macdonald P."/>
            <person name="Melnikov A."/>
            <person name="Raley C."/>
            <person name="Sassi M."/>
            <person name="Sherman B.T."/>
            <person name="Song X."/>
            <person name="Sykes S."/>
            <person name="Tran B."/>
            <person name="Walsh L."/>
            <person name="Xia Y."/>
            <person name="Yang J."/>
            <person name="Young S."/>
            <person name="Zeng Q."/>
            <person name="Zheng X."/>
            <person name="Stephens R."/>
            <person name="Nusbaum C."/>
            <person name="Birren B.W."/>
            <person name="Azadi P."/>
            <person name="Lempicki R.A."/>
            <person name="Cuomo C.A."/>
            <person name="Kovacs J.A."/>
        </authorList>
    </citation>
    <scope>NUCLEOTIDE SEQUENCE [LARGE SCALE GENOMIC DNA]</scope>
    <source>
        <strain evidence="3">RU7</strain>
    </source>
</reference>
<dbReference type="EMBL" id="LFWA01000007">
    <property type="protein sequence ID" value="KTW30546.1"/>
    <property type="molecule type" value="Genomic_DNA"/>
</dbReference>